<dbReference type="Proteomes" id="UP000673552">
    <property type="component" value="Unassembled WGS sequence"/>
</dbReference>
<evidence type="ECO:0000313" key="2">
    <source>
        <dbReference type="Proteomes" id="UP000673552"/>
    </source>
</evidence>
<accession>A0A836H260</accession>
<dbReference type="KEGG" id="lmat:92517676"/>
<comment type="caution">
    <text evidence="1">The sequence shown here is derived from an EMBL/GenBank/DDBJ whole genome shotgun (WGS) entry which is preliminary data.</text>
</comment>
<proteinExistence type="predicted"/>
<reference evidence="2" key="1">
    <citation type="journal article" date="2021" name="Microbiol. Resour. Announc.">
        <title>LGAAP: Leishmaniinae Genome Assembly and Annotation Pipeline.</title>
        <authorList>
            <person name="Almutairi H."/>
            <person name="Urbaniak M.D."/>
            <person name="Bates M.D."/>
            <person name="Jariyapan N."/>
            <person name="Kwakye-Nuako G."/>
            <person name="Thomaz-Soccol V."/>
            <person name="Al-Salem W.S."/>
            <person name="Dillon R.J."/>
            <person name="Bates P.A."/>
            <person name="Gatherer D."/>
        </authorList>
    </citation>
    <scope>NUCLEOTIDE SEQUENCE [LARGE SCALE GENOMIC DNA]</scope>
</reference>
<evidence type="ECO:0000313" key="1">
    <source>
        <dbReference type="EMBL" id="KAG5484439.1"/>
    </source>
</evidence>
<dbReference type="GeneID" id="92517676"/>
<dbReference type="OrthoDB" id="258519at2759"/>
<dbReference type="EMBL" id="JAFEUZ010000012">
    <property type="protein sequence ID" value="KAG5484439.1"/>
    <property type="molecule type" value="Genomic_DNA"/>
</dbReference>
<protein>
    <submittedName>
        <fullName evidence="1">Uncharacterized protein</fullName>
    </submittedName>
</protein>
<keyword evidence="2" id="KW-1185">Reference proteome</keyword>
<sequence length="238" mass="26415">MHPPFILVDARTGLHLASSNLKWLNGDVKSKSSLAALCNAVLYQWICVDENSNYVPSKDALFGFVVEKAFGTDAHGDVQYFQLKGAYLCVVFARRRHDLYAQFADRIVEEAACGHANQLKVETFLRKLTEAVLQDSIRAFFERVEVADYAVVGQGSFGSLYAGGGVWRDRCNALTGLVGRTFTSGIHASGDLTYYVNIRDDFVFAVVVFFVSMPCIEEMIEDGIFFLWSLTCCSTVAL</sequence>
<dbReference type="AlphaFoldDB" id="A0A836H260"/>
<name>A0A836H260_9TRYP</name>
<organism evidence="1 2">
    <name type="scientific">Leishmania martiniquensis</name>
    <dbReference type="NCBI Taxonomy" id="1580590"/>
    <lineage>
        <taxon>Eukaryota</taxon>
        <taxon>Discoba</taxon>
        <taxon>Euglenozoa</taxon>
        <taxon>Kinetoplastea</taxon>
        <taxon>Metakinetoplastina</taxon>
        <taxon>Trypanosomatida</taxon>
        <taxon>Trypanosomatidae</taxon>
        <taxon>Leishmaniinae</taxon>
        <taxon>Leishmania</taxon>
    </lineage>
</organism>
<gene>
    <name evidence="1" type="ORF">LSCM1_07808</name>
</gene>
<reference evidence="2" key="2">
    <citation type="journal article" date="2021" name="Sci. Data">
        <title>Chromosome-scale genome sequencing, assembly and annotation of six genomes from subfamily Leishmaniinae.</title>
        <authorList>
            <person name="Almutairi H."/>
            <person name="Urbaniak M.D."/>
            <person name="Bates M.D."/>
            <person name="Jariyapan N."/>
            <person name="Kwakye-Nuako G."/>
            <person name="Thomaz Soccol V."/>
            <person name="Al-Salem W.S."/>
            <person name="Dillon R.J."/>
            <person name="Bates P.A."/>
            <person name="Gatherer D."/>
        </authorList>
    </citation>
    <scope>NUCLEOTIDE SEQUENCE [LARGE SCALE GENOMIC DNA]</scope>
</reference>
<dbReference type="RefSeq" id="XP_067180377.1">
    <property type="nucleotide sequence ID" value="XM_067325164.1"/>
</dbReference>